<dbReference type="CDD" id="cd00096">
    <property type="entry name" value="Ig"/>
    <property type="match status" value="1"/>
</dbReference>
<feature type="domain" description="Ig-like" evidence="10">
    <location>
        <begin position="14"/>
        <end position="126"/>
    </location>
</feature>
<dbReference type="InterPro" id="IPR013106">
    <property type="entry name" value="Ig_V-set"/>
</dbReference>
<sequence>MLLRRLPHSGGSKPTLNGFTTTTTTTTWLLLCLAFVTHVSAQIDHSISEHENKNVVLPCPVNEQKCGKLHSLNWFKGDDRIVAMLLDDSNATSVNEEFKNRVTVEQNPYRLVIKDLKISDEDIYLCDTTFFIPEETCDNFNGYRVELRVLDSPTHDLQDGLYTSTLELDWALSREDLAKDIECRVESAAIKSPIVNKFSVDLQVRPTRITITGVEHHTVQGSKVVLTCDIFDARPAVNLTWYNATALISPEENDLTEIRTRAYEKSDGTFHTQSELIFNATRFENDRLFRCEAENIVLQINREKPIAADLTLEVLYPPVVKVSPPEMVTNTSEIVLLNCEYVANPASLTQVVWYRNGDIVNVNDTQRYQGGNSENVALVIQSTDKEDIGNYSCQLANAIGKGVSEQQIDLDVQYKPIVEVQMIPEGPVKESDESNVTLFCNILDANPAVLTKVRWYANSTLLKELPDCEETRDDLCHIDPSKLLLESIGRGFFYNYSCEGFNAAGWGPRSKDKELMVHYEPGPATLVHFPDVGVKKKSVSLTCSVEDPGYPESNRTQIAYHTVQALQPHEADAAFEALLLQKQQELQQQQQQQRQLELNPTPTPAHISSSITSLTSMVASRAQHAQARHEIKETHALIDLHLNHSLCTLLTLTTYMPQSQILTLYTGGQPFDSSDSTATYALYRKMGKFMYSAQTLSQPIRYRWLRGGRGPLPDIVTKEYTVEPLGLDSRTNYSCYAYNEGGKGQMATINLDVHAPPFFIRNMQPYTGVLHSTSNFNLTCRIECVPRCEISWQKDGVPIEKNDTRYFVKERYMDASPATGDFESMLSVLHFNLSNFPNKKFDIATDNAKYMCISTPNAAGPTVNSTTYLSIEYAPDDITVSETLVHVEEHNQPGRVICKSQANPAPQYEWILPNHTVILGNTLSINDPIKRNETGIYKCRAFNKHGDRTADTMIDVHFKPRCEIERLEIDDQDTLICTAFGNPVEADFAWSIKAENETVEALGSGDKKNYAHKSFYTLQEDYAIARTYRCMANNTVGQGAVCELEVAEQLAWWQRWDKTTFFIILAIILILLLAVIIICCIIICICRRRRRQDKLLPQVGVALPIQDTTTAAATLLPATLLPQQKPTAAAAAAAAAAENNNEPATPTPTTRNGATLHATVPKSPPRWPLRPGVMLHVSSDTKENLAVNRMTLKPHANPNASQLSAQLNDSQTNSNSTMLTEVTVTDTATPTAAAAAAVATRSQLATNPIANPNLPSTDASEANTAAAAAELTSCLDSPIPATAATVTPATAAPSSMQRILAFVFRRAKRANEQDDGTRDSQRSHVGLLQTFWRGRGQQLESPFAAQHRLKGIRSSGSVTYKKTQSAINTTTTTGAAPIMCSSHSNAPSPASVTFQAPSLDKTPATAAATAATSGAAATTAHAGPGASCLQLPRGILKCPTPPPRPPAPNLQLRRGLGLNSSNSSEQQPPLLKRSVLVAPSKIERVQMVERVPPPPPAPSSALLNTNPFLAASNFKKYDAAGEELLGSMQRSKRGKAGSLLERMDIDKKFYSLKFPNGNGNKLKKPAYNLNASLGVPATATATATQKCKRHHSFAGGSHGDIDNLAGKPMRPYDPPVYENVADKCGADYELDMGNDGSSSSASNQHPHSHLNHNLATVQLHTQPTAAATAAAAAAAAVVVSGGHKKKHHHRQHQQKADASAAVAGADFQLMEPERLSIYRSDSGISNSSYESQLPTAAQLGQRTPKAHKNAAPGLNLQRKPVYMNMEQQQSSTSAAAAARAGSPAHNIHSSYESGSSAPITDPTSLSSSNSLYSSGTGTVSTRCNRHQQQQQQQPKPEITTPEDYEQYQLGHQPAHSASMLSVASSVSAASRGKCKPSPTIAAQQQQHQQQQQQQLQLRLGTHEPTQLPAPNPFLALKRNNNGDGNVGSGSSGSGSVACSKKLRRQTISDPCAHIKRHYADDANATNANSNRSTEASAAHGDSAKSTPATSTAAAAAATEQQTSGSNGHGLEFGNGRGGWSGNHQQQMLMPNELRLQANTRLDCNQNLRYVPPMPPQPQPRPLDSSAGAYDCLVSTQTANGKLQQLRQQLQEQQLERQQQQQQQQPGPLIYRPLALSEQHAFKPISPTPATATEYEKREQQQQQQQQQQQTAATSQLNPAASLEALELLTKTHPDFMFTRNSSSAANATNVAATAAPDEEEDLGYSFCEEEYMVDDDDDEEEEQEQPPTAPTAPPTTPAHSAAVANATAGALRYFMTQSYREVHI</sequence>
<dbReference type="PROSITE" id="PS50835">
    <property type="entry name" value="IG_LIKE"/>
    <property type="match status" value="7"/>
</dbReference>
<dbReference type="Proteomes" id="UP000494163">
    <property type="component" value="Chromosome 3L"/>
</dbReference>
<feature type="domain" description="Ig-like" evidence="10">
    <location>
        <begin position="416"/>
        <end position="516"/>
    </location>
</feature>
<feature type="compositionally biased region" description="Pro residues" evidence="7">
    <location>
        <begin position="2227"/>
        <end position="2236"/>
    </location>
</feature>
<gene>
    <name evidence="11" type="ORF">Dbus_chr3Lg1770</name>
</gene>
<feature type="compositionally biased region" description="Low complexity" evidence="7">
    <location>
        <begin position="1131"/>
        <end position="1150"/>
    </location>
</feature>
<dbReference type="SMART" id="SM00408">
    <property type="entry name" value="IGc2"/>
    <property type="match status" value="3"/>
</dbReference>
<evidence type="ECO:0000256" key="2">
    <source>
        <dbReference type="ARBA" id="ARBA00022692"/>
    </source>
</evidence>
<reference evidence="11 12" key="1">
    <citation type="submission" date="2015-08" db="EMBL/GenBank/DDBJ databases">
        <title>Ancestral chromatin configuration constrains chromatin evolution on differentiating sex chromosomes in Drosophila.</title>
        <authorList>
            <person name="Zhou Q."/>
            <person name="Bachtrog D."/>
        </authorList>
    </citation>
    <scope>NUCLEOTIDE SEQUENCE [LARGE SCALE GENOMIC DNA]</scope>
    <source>
        <tissue evidence="11">Whole larvae</tissue>
    </source>
</reference>
<feature type="region of interest" description="Disordered" evidence="7">
    <location>
        <begin position="1855"/>
        <end position="1937"/>
    </location>
</feature>
<dbReference type="STRING" id="30019.A0A0M4EB46"/>
<keyword evidence="5" id="KW-1015">Disulfide bond</keyword>
<evidence type="ECO:0000259" key="10">
    <source>
        <dbReference type="PROSITE" id="PS50835"/>
    </source>
</evidence>
<proteinExistence type="predicted"/>
<dbReference type="GO" id="GO:0016020">
    <property type="term" value="C:membrane"/>
    <property type="evidence" value="ECO:0007669"/>
    <property type="project" value="UniProtKB-SubCell"/>
</dbReference>
<dbReference type="InterPro" id="IPR003599">
    <property type="entry name" value="Ig_sub"/>
</dbReference>
<feature type="domain" description="Ig-like" evidence="10">
    <location>
        <begin position="861"/>
        <end position="955"/>
    </location>
</feature>
<dbReference type="InterPro" id="IPR003598">
    <property type="entry name" value="Ig_sub2"/>
</dbReference>
<dbReference type="InterPro" id="IPR007110">
    <property type="entry name" value="Ig-like_dom"/>
</dbReference>
<dbReference type="Pfam" id="PF07686">
    <property type="entry name" value="V-set"/>
    <property type="match status" value="1"/>
</dbReference>
<feature type="domain" description="Ig-like" evidence="10">
    <location>
        <begin position="756"/>
        <end position="852"/>
    </location>
</feature>
<dbReference type="InterPro" id="IPR036179">
    <property type="entry name" value="Ig-like_dom_sf"/>
</dbReference>
<feature type="region of interest" description="Disordered" evidence="7">
    <location>
        <begin position="2210"/>
        <end position="2243"/>
    </location>
</feature>
<feature type="region of interest" description="Disordered" evidence="7">
    <location>
        <begin position="1628"/>
        <end position="1648"/>
    </location>
</feature>
<evidence type="ECO:0000313" key="12">
    <source>
        <dbReference type="Proteomes" id="UP000494163"/>
    </source>
</evidence>
<feature type="compositionally biased region" description="Polar residues" evidence="7">
    <location>
        <begin position="1724"/>
        <end position="1741"/>
    </location>
</feature>
<dbReference type="InterPro" id="IPR013162">
    <property type="entry name" value="CD80_C2-set"/>
</dbReference>
<evidence type="ECO:0000256" key="7">
    <source>
        <dbReference type="SAM" id="MobiDB-lite"/>
    </source>
</evidence>
<dbReference type="InterPro" id="IPR013783">
    <property type="entry name" value="Ig-like_fold"/>
</dbReference>
<feature type="region of interest" description="Disordered" evidence="7">
    <location>
        <begin position="1436"/>
        <end position="1471"/>
    </location>
</feature>
<evidence type="ECO:0000256" key="9">
    <source>
        <dbReference type="SAM" id="SignalP"/>
    </source>
</evidence>
<keyword evidence="4 8" id="KW-0472">Membrane</keyword>
<evidence type="ECO:0000256" key="5">
    <source>
        <dbReference type="ARBA" id="ARBA00023157"/>
    </source>
</evidence>
<comment type="subcellular location">
    <subcellularLocation>
        <location evidence="1">Membrane</location>
        <topology evidence="1">Single-pass membrane protein</topology>
    </subcellularLocation>
</comment>
<feature type="coiled-coil region" evidence="6">
    <location>
        <begin position="2072"/>
        <end position="2102"/>
    </location>
</feature>
<evidence type="ECO:0000256" key="8">
    <source>
        <dbReference type="SAM" id="Phobius"/>
    </source>
</evidence>
<feature type="compositionally biased region" description="Low complexity" evidence="7">
    <location>
        <begin position="1770"/>
        <end position="1784"/>
    </location>
</feature>
<feature type="region of interest" description="Disordered" evidence="7">
    <location>
        <begin position="2046"/>
        <end position="2066"/>
    </location>
</feature>
<feature type="compositionally biased region" description="Acidic residues" evidence="7">
    <location>
        <begin position="2210"/>
        <end position="2224"/>
    </location>
</feature>
<keyword evidence="6" id="KW-0175">Coiled coil</keyword>
<evidence type="ECO:0000256" key="1">
    <source>
        <dbReference type="ARBA" id="ARBA00004167"/>
    </source>
</evidence>
<dbReference type="OrthoDB" id="6106100at2759"/>
<accession>A0A0M4EB46</accession>
<dbReference type="PANTHER" id="PTHR23278">
    <property type="entry name" value="SIDESTEP PROTEIN"/>
    <property type="match status" value="1"/>
</dbReference>
<evidence type="ECO:0000256" key="3">
    <source>
        <dbReference type="ARBA" id="ARBA00022989"/>
    </source>
</evidence>
<dbReference type="OMA" id="RKPVYMN"/>
<dbReference type="SMART" id="SM00409">
    <property type="entry name" value="IG"/>
    <property type="match status" value="7"/>
</dbReference>
<feature type="region of interest" description="Disordered" evidence="7">
    <location>
        <begin position="1680"/>
        <end position="1700"/>
    </location>
</feature>
<keyword evidence="3 8" id="KW-1133">Transmembrane helix</keyword>
<name>A0A0M4EB46_DROBS</name>
<feature type="domain" description="Ig-like" evidence="10">
    <location>
        <begin position="318"/>
        <end position="409"/>
    </location>
</feature>
<evidence type="ECO:0000313" key="11">
    <source>
        <dbReference type="EMBL" id="ALC44604.1"/>
    </source>
</evidence>
<protein>
    <submittedName>
        <fullName evidence="11">Nrm</fullName>
    </submittedName>
</protein>
<feature type="compositionally biased region" description="Polar residues" evidence="7">
    <location>
        <begin position="1787"/>
        <end position="1803"/>
    </location>
</feature>
<feature type="domain" description="Ig-like" evidence="10">
    <location>
        <begin position="960"/>
        <end position="1047"/>
    </location>
</feature>
<keyword evidence="2 8" id="KW-0812">Transmembrane</keyword>
<feature type="signal peptide" evidence="9">
    <location>
        <begin position="1"/>
        <end position="41"/>
    </location>
</feature>
<evidence type="ECO:0000256" key="6">
    <source>
        <dbReference type="SAM" id="Coils"/>
    </source>
</evidence>
<feature type="compositionally biased region" description="Basic residues" evidence="7">
    <location>
        <begin position="1682"/>
        <end position="1693"/>
    </location>
</feature>
<keyword evidence="12" id="KW-1185">Reference proteome</keyword>
<feature type="region of interest" description="Disordered" evidence="7">
    <location>
        <begin position="2123"/>
        <end position="2155"/>
    </location>
</feature>
<feature type="compositionally biased region" description="Low complexity" evidence="7">
    <location>
        <begin position="1883"/>
        <end position="1897"/>
    </location>
</feature>
<dbReference type="Gene3D" id="2.60.40.10">
    <property type="entry name" value="Immunoglobulins"/>
    <property type="match status" value="6"/>
</dbReference>
<feature type="chain" id="PRO_5005793349" evidence="9">
    <location>
        <begin position="42"/>
        <end position="2264"/>
    </location>
</feature>
<keyword evidence="9" id="KW-0732">Signal</keyword>
<feature type="transmembrane region" description="Helical" evidence="8">
    <location>
        <begin position="1061"/>
        <end position="1086"/>
    </location>
</feature>
<evidence type="ECO:0000256" key="4">
    <source>
        <dbReference type="ARBA" id="ARBA00023136"/>
    </source>
</evidence>
<feature type="compositionally biased region" description="Polar residues" evidence="7">
    <location>
        <begin position="1458"/>
        <end position="1467"/>
    </location>
</feature>
<feature type="compositionally biased region" description="Pro residues" evidence="7">
    <location>
        <begin position="1439"/>
        <end position="1448"/>
    </location>
</feature>
<feature type="compositionally biased region" description="Low complexity" evidence="7">
    <location>
        <begin position="1962"/>
        <end position="2005"/>
    </location>
</feature>
<feature type="compositionally biased region" description="Gly residues" evidence="7">
    <location>
        <begin position="2006"/>
        <end position="2020"/>
    </location>
</feature>
<organism evidence="11 12">
    <name type="scientific">Drosophila busckii</name>
    <name type="common">Fruit fly</name>
    <dbReference type="NCBI Taxonomy" id="30019"/>
    <lineage>
        <taxon>Eukaryota</taxon>
        <taxon>Metazoa</taxon>
        <taxon>Ecdysozoa</taxon>
        <taxon>Arthropoda</taxon>
        <taxon>Hexapoda</taxon>
        <taxon>Insecta</taxon>
        <taxon>Pterygota</taxon>
        <taxon>Neoptera</taxon>
        <taxon>Endopterygota</taxon>
        <taxon>Diptera</taxon>
        <taxon>Brachycera</taxon>
        <taxon>Muscomorpha</taxon>
        <taxon>Ephydroidea</taxon>
        <taxon>Drosophilidae</taxon>
        <taxon>Drosophila</taxon>
    </lineage>
</organism>
<feature type="region of interest" description="Disordered" evidence="7">
    <location>
        <begin position="1724"/>
        <end position="1838"/>
    </location>
</feature>
<feature type="domain" description="Ig-like" evidence="10">
    <location>
        <begin position="206"/>
        <end position="307"/>
    </location>
</feature>
<dbReference type="SUPFAM" id="SSF48726">
    <property type="entry name" value="Immunoglobulin"/>
    <property type="match status" value="5"/>
</dbReference>
<dbReference type="Pfam" id="PF13927">
    <property type="entry name" value="Ig_3"/>
    <property type="match status" value="1"/>
</dbReference>
<feature type="compositionally biased region" description="Low complexity" evidence="7">
    <location>
        <begin position="1855"/>
        <end position="1870"/>
    </location>
</feature>
<feature type="compositionally biased region" description="Low complexity" evidence="7">
    <location>
        <begin position="2140"/>
        <end position="2149"/>
    </location>
</feature>
<feature type="compositionally biased region" description="Pro residues" evidence="7">
    <location>
        <begin position="2051"/>
        <end position="2060"/>
    </location>
</feature>
<dbReference type="EMBL" id="CP012525">
    <property type="protein sequence ID" value="ALC44604.1"/>
    <property type="molecule type" value="Genomic_DNA"/>
</dbReference>
<feature type="region of interest" description="Disordered" evidence="7">
    <location>
        <begin position="1131"/>
        <end position="1172"/>
    </location>
</feature>
<dbReference type="Pfam" id="PF08205">
    <property type="entry name" value="C2-set_2"/>
    <property type="match status" value="1"/>
</dbReference>
<dbReference type="PANTHER" id="PTHR23278:SF32">
    <property type="entry name" value="NEUROMUSCULIN, ISOFORM E"/>
    <property type="match status" value="1"/>
</dbReference>
<feature type="compositionally biased region" description="Low complexity" evidence="7">
    <location>
        <begin position="1804"/>
        <end position="1814"/>
    </location>
</feature>
<feature type="region of interest" description="Disordered" evidence="7">
    <location>
        <begin position="1962"/>
        <end position="2024"/>
    </location>
</feature>